<dbReference type="EMBL" id="LT984814">
    <property type="protein sequence ID" value="SPD66967.1"/>
    <property type="molecule type" value="Genomic_DNA"/>
</dbReference>
<gene>
    <name evidence="2" type="ORF">CBM2636_MP10604</name>
</gene>
<geneLocation type="plasmid" evidence="3">
    <name>cbm2636_mp</name>
</geneLocation>
<reference evidence="2 3" key="1">
    <citation type="submission" date="2018-01" db="EMBL/GenBank/DDBJ databases">
        <authorList>
            <person name="Clerissi C."/>
        </authorList>
    </citation>
    <scope>NUCLEOTIDE SEQUENCE [LARGE SCALE GENOMIC DNA]</scope>
    <source>
        <strain evidence="2">Cupriavidus taiwanensis SWF 66322</strain>
        <plasmid evidence="3">cbm2636_mp</plasmid>
    </source>
</reference>
<sequence length="111" mass="11530">MPRGRLRPLFRAIDAVGVDAMHAHHGPAAQDPSIPESEQEAARLAPHAHYPAAGGTGAHRCGRSGRDPDAARADDLGDRGLPGLRPAPAWLDQGRTAARVGPLGVGTRPSI</sequence>
<proteinExistence type="predicted"/>
<name>A0A9Q7XU16_9BURK</name>
<accession>A0A9Q7XU16</accession>
<dbReference type="AlphaFoldDB" id="A0A9Q7XU16"/>
<organism evidence="2 3">
    <name type="scientific">Cupriavidus taiwanensis</name>
    <dbReference type="NCBI Taxonomy" id="164546"/>
    <lineage>
        <taxon>Bacteria</taxon>
        <taxon>Pseudomonadati</taxon>
        <taxon>Pseudomonadota</taxon>
        <taxon>Betaproteobacteria</taxon>
        <taxon>Burkholderiales</taxon>
        <taxon>Burkholderiaceae</taxon>
        <taxon>Cupriavidus</taxon>
    </lineage>
</organism>
<keyword evidence="2" id="KW-0614">Plasmid</keyword>
<feature type="compositionally biased region" description="Basic and acidic residues" evidence="1">
    <location>
        <begin position="64"/>
        <end position="78"/>
    </location>
</feature>
<dbReference type="Proteomes" id="UP000254259">
    <property type="component" value="Plasmid CBM2636_mp"/>
</dbReference>
<evidence type="ECO:0000313" key="2">
    <source>
        <dbReference type="EMBL" id="SPD66967.1"/>
    </source>
</evidence>
<protein>
    <submittedName>
        <fullName evidence="2">Uncharacterized protein</fullName>
    </submittedName>
</protein>
<evidence type="ECO:0000313" key="3">
    <source>
        <dbReference type="Proteomes" id="UP000254259"/>
    </source>
</evidence>
<feature type="region of interest" description="Disordered" evidence="1">
    <location>
        <begin position="22"/>
        <end position="111"/>
    </location>
</feature>
<evidence type="ECO:0000256" key="1">
    <source>
        <dbReference type="SAM" id="MobiDB-lite"/>
    </source>
</evidence>